<proteinExistence type="predicted"/>
<name>A0A484HGB3_9BACT</name>
<feature type="domain" description="Zinc finger/thioredoxin putative" evidence="3">
    <location>
        <begin position="1"/>
        <end position="37"/>
    </location>
</feature>
<protein>
    <recommendedName>
        <fullName evidence="3">Zinc finger/thioredoxin putative domain-containing protein</fullName>
    </recommendedName>
</protein>
<feature type="compositionally biased region" description="Basic and acidic residues" evidence="1">
    <location>
        <begin position="75"/>
        <end position="108"/>
    </location>
</feature>
<keyword evidence="2" id="KW-0472">Membrane</keyword>
<feature type="region of interest" description="Disordered" evidence="1">
    <location>
        <begin position="39"/>
        <end position="126"/>
    </location>
</feature>
<dbReference type="InterPro" id="IPR011723">
    <property type="entry name" value="Znf/thioredoxin_put"/>
</dbReference>
<evidence type="ECO:0000256" key="1">
    <source>
        <dbReference type="SAM" id="MobiDB-lite"/>
    </source>
</evidence>
<dbReference type="AlphaFoldDB" id="A0A484HGB3"/>
<organism evidence="4">
    <name type="scientific">uncultured Desulfobacteraceae bacterium</name>
    <dbReference type="NCBI Taxonomy" id="218296"/>
    <lineage>
        <taxon>Bacteria</taxon>
        <taxon>Pseudomonadati</taxon>
        <taxon>Thermodesulfobacteriota</taxon>
        <taxon>Desulfobacteria</taxon>
        <taxon>Desulfobacterales</taxon>
        <taxon>Desulfobacteraceae</taxon>
        <taxon>environmental samples</taxon>
    </lineage>
</organism>
<keyword evidence="2" id="KW-0812">Transmembrane</keyword>
<evidence type="ECO:0000256" key="2">
    <source>
        <dbReference type="SAM" id="Phobius"/>
    </source>
</evidence>
<gene>
    <name evidence="4" type="ORF">EPICR_30185</name>
</gene>
<evidence type="ECO:0000313" key="4">
    <source>
        <dbReference type="EMBL" id="VEN74250.1"/>
    </source>
</evidence>
<keyword evidence="2" id="KW-1133">Transmembrane helix</keyword>
<feature type="transmembrane region" description="Helical" evidence="2">
    <location>
        <begin position="132"/>
        <end position="156"/>
    </location>
</feature>
<dbReference type="Pfam" id="PF13719">
    <property type="entry name" value="Zn_ribbon_5"/>
    <property type="match status" value="1"/>
</dbReference>
<sequence>MIIHCGKCDTKYRLDESRLEKNGSRVRCSSCGDVFTAYPPGAPDAESLFEETPDLTDFPDPSTLYDDAPDPAGTQERDGDARRLFGLEKDGGETREPPGEDSGPRPEFDIQGDFSDPENDFSDPPPKKRSPAALFLMVLSLLAIFAGAFYGGFFMLNRMGVSIPDLRIPYLGAWFETTPRDQAEFEMETLEVHSKTVLNPMAGKLLVITGMVRGAAPGPGGWVEATARFYTSEKKILAQKTSVCGNLLSDMELAGLDMPEIDKRLLKKPDMEKPDDASPPGDTLPFMIVSRDIPGNVEMFRVEARAVSGEKK</sequence>
<accession>A0A484HGB3</accession>
<reference evidence="4" key="1">
    <citation type="submission" date="2019-01" db="EMBL/GenBank/DDBJ databases">
        <authorList>
            <consortium name="Genoscope - CEA"/>
            <person name="William W."/>
        </authorList>
    </citation>
    <scope>NUCLEOTIDE SEQUENCE</scope>
    <source>
        <strain evidence="4">CR-1</strain>
    </source>
</reference>
<dbReference type="EMBL" id="CAACVI010000023">
    <property type="protein sequence ID" value="VEN74250.1"/>
    <property type="molecule type" value="Genomic_DNA"/>
</dbReference>
<dbReference type="NCBIfam" id="TIGR02098">
    <property type="entry name" value="MJ0042_CXXC"/>
    <property type="match status" value="1"/>
</dbReference>
<evidence type="ECO:0000259" key="3">
    <source>
        <dbReference type="Pfam" id="PF13719"/>
    </source>
</evidence>